<evidence type="ECO:0000259" key="1">
    <source>
        <dbReference type="Pfam" id="PF18557"/>
    </source>
</evidence>
<dbReference type="Pfam" id="PF18557">
    <property type="entry name" value="NepR"/>
    <property type="match status" value="1"/>
</dbReference>
<keyword evidence="3" id="KW-1185">Reference proteome</keyword>
<dbReference type="Proteomes" id="UP000468901">
    <property type="component" value="Unassembled WGS sequence"/>
</dbReference>
<feature type="domain" description="Anti-sigma factor NepR" evidence="1">
    <location>
        <begin position="30"/>
        <end position="60"/>
    </location>
</feature>
<gene>
    <name evidence="2" type="ORF">F2P47_06815</name>
</gene>
<dbReference type="RefSeq" id="WP_152215580.1">
    <property type="nucleotide sequence ID" value="NZ_JBAQYD010000028.1"/>
</dbReference>
<organism evidence="2 3">
    <name type="scientific">Parvibaculum sedimenti</name>
    <dbReference type="NCBI Taxonomy" id="2608632"/>
    <lineage>
        <taxon>Bacteria</taxon>
        <taxon>Pseudomonadati</taxon>
        <taxon>Pseudomonadota</taxon>
        <taxon>Alphaproteobacteria</taxon>
        <taxon>Hyphomicrobiales</taxon>
        <taxon>Parvibaculaceae</taxon>
        <taxon>Parvibaculum</taxon>
    </lineage>
</organism>
<evidence type="ECO:0000313" key="2">
    <source>
        <dbReference type="EMBL" id="KAB7740751.1"/>
    </source>
</evidence>
<evidence type="ECO:0000313" key="3">
    <source>
        <dbReference type="Proteomes" id="UP000468901"/>
    </source>
</evidence>
<proteinExistence type="predicted"/>
<dbReference type="InterPro" id="IPR041649">
    <property type="entry name" value="NepR"/>
</dbReference>
<sequence>MTSGKGKWIGTSKLEARLVPNRDDARQRREALGQSLRRIYQDVVQEEVPDELAELMRKLDHMSEPDI</sequence>
<dbReference type="AlphaFoldDB" id="A0A6N6VIN5"/>
<comment type="caution">
    <text evidence="2">The sequence shown here is derived from an EMBL/GenBank/DDBJ whole genome shotgun (WGS) entry which is preliminary data.</text>
</comment>
<protein>
    <recommendedName>
        <fullName evidence="1">Anti-sigma factor NepR domain-containing protein</fullName>
    </recommendedName>
</protein>
<name>A0A6N6VIN5_9HYPH</name>
<accession>A0A6N6VIN5</accession>
<reference evidence="2 3" key="1">
    <citation type="submission" date="2019-09" db="EMBL/GenBank/DDBJ databases">
        <title>Parvibaculum sedimenti sp. nov., isolated from sediment.</title>
        <authorList>
            <person name="Wang Y."/>
        </authorList>
    </citation>
    <scope>NUCLEOTIDE SEQUENCE [LARGE SCALE GENOMIC DNA]</scope>
    <source>
        <strain evidence="2 3">HXT-9</strain>
    </source>
</reference>
<dbReference type="EMBL" id="WESC01000005">
    <property type="protein sequence ID" value="KAB7740751.1"/>
    <property type="molecule type" value="Genomic_DNA"/>
</dbReference>